<evidence type="ECO:0000313" key="1">
    <source>
        <dbReference type="EMBL" id="ERM98013.1"/>
    </source>
</evidence>
<dbReference type="EMBL" id="KI395590">
    <property type="protein sequence ID" value="ERM98013.1"/>
    <property type="molecule type" value="Genomic_DNA"/>
</dbReference>
<evidence type="ECO:0000313" key="2">
    <source>
        <dbReference type="Proteomes" id="UP000017836"/>
    </source>
</evidence>
<protein>
    <submittedName>
        <fullName evidence="1">Uncharacterized protein</fullName>
    </submittedName>
</protein>
<dbReference type="Gramene" id="ERM98013">
    <property type="protein sequence ID" value="ERM98013"/>
    <property type="gene ID" value="AMTR_s00120p00042260"/>
</dbReference>
<dbReference type="AlphaFoldDB" id="W1NR69"/>
<keyword evidence="2" id="KW-1185">Reference proteome</keyword>
<dbReference type="HOGENOM" id="CLU_2313279_0_0_1"/>
<gene>
    <name evidence="1" type="ORF">AMTR_s00120p00042260</name>
</gene>
<accession>W1NR69</accession>
<reference evidence="2" key="1">
    <citation type="journal article" date="2013" name="Science">
        <title>The Amborella genome and the evolution of flowering plants.</title>
        <authorList>
            <consortium name="Amborella Genome Project"/>
        </authorList>
    </citation>
    <scope>NUCLEOTIDE SEQUENCE [LARGE SCALE GENOMIC DNA]</scope>
</reference>
<feature type="non-terminal residue" evidence="1">
    <location>
        <position position="100"/>
    </location>
</feature>
<name>W1NR69_AMBTC</name>
<sequence length="100" mass="11142">MIATSPESSLSYKSHVWRNKASVVSSNTTSDKLLAALLTRNTTYLVPNSNPTFPMSDRVYATPVQYGFTIVFSNHSTLVTRLSYVAKSCSYKETVNHACW</sequence>
<dbReference type="Proteomes" id="UP000017836">
    <property type="component" value="Unassembled WGS sequence"/>
</dbReference>
<organism evidence="1 2">
    <name type="scientific">Amborella trichopoda</name>
    <dbReference type="NCBI Taxonomy" id="13333"/>
    <lineage>
        <taxon>Eukaryota</taxon>
        <taxon>Viridiplantae</taxon>
        <taxon>Streptophyta</taxon>
        <taxon>Embryophyta</taxon>
        <taxon>Tracheophyta</taxon>
        <taxon>Spermatophyta</taxon>
        <taxon>Magnoliopsida</taxon>
        <taxon>Amborellales</taxon>
        <taxon>Amborellaceae</taxon>
        <taxon>Amborella</taxon>
    </lineage>
</organism>
<proteinExistence type="predicted"/>